<dbReference type="Proteomes" id="UP000277424">
    <property type="component" value="Unassembled WGS sequence"/>
</dbReference>
<dbReference type="RefSeq" id="WP_156816302.1">
    <property type="nucleotide sequence ID" value="NZ_RBIG01000001.1"/>
</dbReference>
<name>A0A420WS55_9PROT</name>
<comment type="caution">
    <text evidence="2">The sequence shown here is derived from an EMBL/GenBank/DDBJ whole genome shotgun (WGS) entry which is preliminary data.</text>
</comment>
<evidence type="ECO:0000313" key="2">
    <source>
        <dbReference type="EMBL" id="RKQ73891.1"/>
    </source>
</evidence>
<sequence>MLVRTLIVILAVGMLSACGGRFAGFDNCSADGSVVWYEYPNADGTYEGLNNGPCDRP</sequence>
<accession>A0A420WS55</accession>
<gene>
    <name evidence="2" type="ORF">BCL74_1683</name>
</gene>
<feature type="chain" id="PRO_5019134435" description="Lipoprotein" evidence="1">
    <location>
        <begin position="24"/>
        <end position="57"/>
    </location>
</feature>
<organism evidence="2 3">
    <name type="scientific">Oceanibaculum indicum</name>
    <dbReference type="NCBI Taxonomy" id="526216"/>
    <lineage>
        <taxon>Bacteria</taxon>
        <taxon>Pseudomonadati</taxon>
        <taxon>Pseudomonadota</taxon>
        <taxon>Alphaproteobacteria</taxon>
        <taxon>Rhodospirillales</taxon>
        <taxon>Oceanibaculaceae</taxon>
        <taxon>Oceanibaculum</taxon>
    </lineage>
</organism>
<protein>
    <recommendedName>
        <fullName evidence="4">Lipoprotein</fullName>
    </recommendedName>
</protein>
<feature type="signal peptide" evidence="1">
    <location>
        <begin position="1"/>
        <end position="23"/>
    </location>
</feature>
<dbReference type="EMBL" id="RBIG01000001">
    <property type="protein sequence ID" value="RKQ73891.1"/>
    <property type="molecule type" value="Genomic_DNA"/>
</dbReference>
<dbReference type="PROSITE" id="PS51257">
    <property type="entry name" value="PROKAR_LIPOPROTEIN"/>
    <property type="match status" value="1"/>
</dbReference>
<reference evidence="2 3" key="1">
    <citation type="submission" date="2018-10" db="EMBL/GenBank/DDBJ databases">
        <title>Comparative analysis of microorganisms from saline springs in Andes Mountain Range, Colombia.</title>
        <authorList>
            <person name="Rubin E."/>
        </authorList>
    </citation>
    <scope>NUCLEOTIDE SEQUENCE [LARGE SCALE GENOMIC DNA]</scope>
    <source>
        <strain evidence="2 3">USBA 36</strain>
    </source>
</reference>
<evidence type="ECO:0000313" key="3">
    <source>
        <dbReference type="Proteomes" id="UP000277424"/>
    </source>
</evidence>
<evidence type="ECO:0000256" key="1">
    <source>
        <dbReference type="SAM" id="SignalP"/>
    </source>
</evidence>
<keyword evidence="1" id="KW-0732">Signal</keyword>
<proteinExistence type="predicted"/>
<evidence type="ECO:0008006" key="4">
    <source>
        <dbReference type="Google" id="ProtNLM"/>
    </source>
</evidence>
<dbReference type="AlphaFoldDB" id="A0A420WS55"/>